<dbReference type="CDD" id="cd14789">
    <property type="entry name" value="Tiki"/>
    <property type="match status" value="1"/>
</dbReference>
<dbReference type="PANTHER" id="PTHR40590:SF1">
    <property type="entry name" value="CYTOPLASMIC PROTEIN"/>
    <property type="match status" value="1"/>
</dbReference>
<protein>
    <submittedName>
        <fullName evidence="1">TraB/GumN family protein</fullName>
    </submittedName>
</protein>
<dbReference type="RefSeq" id="WP_121933211.1">
    <property type="nucleotide sequence ID" value="NZ_RDOJ01000001.1"/>
</dbReference>
<comment type="caution">
    <text evidence="1">The sequence shown here is derived from an EMBL/GenBank/DDBJ whole genome shotgun (WGS) entry which is preliminary data.</text>
</comment>
<dbReference type="InterPro" id="IPR047111">
    <property type="entry name" value="YbaP-like"/>
</dbReference>
<dbReference type="Proteomes" id="UP000275348">
    <property type="component" value="Unassembled WGS sequence"/>
</dbReference>
<sequence length="279" mass="31547">MKNLFTTVFLLIFSFVFGQNSLLWKIEGNDLKQPSYLFGTVHMICKDNFEMKEKLISAIDKTEQAYLEIDMGNPNFMSEMQANMMGDKTISSQISKEDSIYINEQLTTKFGAGLAAFDQMKPMIVMSLLMQGAFPCELTSFEEEIISKFKASNKTMGGLSTVKDQYAYLDRFIDTKEMVTTIKMLHTDEFKSTMQTISDLYQKEDINGLDEVMIKYSASNPDIYNILMVERNEKWIATIPSIVKDKSTLIAVGSAHLAGEKGLINLLKAKGYKVTPVLN</sequence>
<reference evidence="1 2" key="1">
    <citation type="submission" date="2018-10" db="EMBL/GenBank/DDBJ databases">
        <authorList>
            <person name="Chen X."/>
        </authorList>
    </citation>
    <scope>NUCLEOTIDE SEQUENCE [LARGE SCALE GENOMIC DNA]</scope>
    <source>
        <strain evidence="1 2">YIM 102668</strain>
    </source>
</reference>
<gene>
    <name evidence="1" type="ORF">EAH69_00295</name>
</gene>
<proteinExistence type="predicted"/>
<accession>A0A3L9MHT8</accession>
<evidence type="ECO:0000313" key="1">
    <source>
        <dbReference type="EMBL" id="RLZ12633.1"/>
    </source>
</evidence>
<dbReference type="PANTHER" id="PTHR40590">
    <property type="entry name" value="CYTOPLASMIC PROTEIN-RELATED"/>
    <property type="match status" value="1"/>
</dbReference>
<dbReference type="InterPro" id="IPR002816">
    <property type="entry name" value="TraB/PrgY/GumN_fam"/>
</dbReference>
<keyword evidence="2" id="KW-1185">Reference proteome</keyword>
<dbReference type="EMBL" id="RDOJ01000001">
    <property type="protein sequence ID" value="RLZ12633.1"/>
    <property type="molecule type" value="Genomic_DNA"/>
</dbReference>
<dbReference type="OrthoDB" id="9798714at2"/>
<name>A0A3L9MHT8_9FLAO</name>
<dbReference type="Pfam" id="PF01963">
    <property type="entry name" value="TraB_PrgY_gumN"/>
    <property type="match status" value="1"/>
</dbReference>
<dbReference type="AlphaFoldDB" id="A0A3L9MHT8"/>
<evidence type="ECO:0000313" key="2">
    <source>
        <dbReference type="Proteomes" id="UP000275348"/>
    </source>
</evidence>
<organism evidence="1 2">
    <name type="scientific">Faecalibacter macacae</name>
    <dbReference type="NCBI Taxonomy" id="1859289"/>
    <lineage>
        <taxon>Bacteria</taxon>
        <taxon>Pseudomonadati</taxon>
        <taxon>Bacteroidota</taxon>
        <taxon>Flavobacteriia</taxon>
        <taxon>Flavobacteriales</taxon>
        <taxon>Weeksellaceae</taxon>
        <taxon>Faecalibacter</taxon>
    </lineage>
</organism>